<dbReference type="InterPro" id="IPR050397">
    <property type="entry name" value="Env_Response_Regulators"/>
</dbReference>
<dbReference type="SUPFAM" id="SSF46785">
    <property type="entry name" value="Winged helix' DNA-binding domain"/>
    <property type="match status" value="1"/>
</dbReference>
<feature type="domain" description="Cyclic nucleotide-binding" evidence="5">
    <location>
        <begin position="20"/>
        <end position="140"/>
    </location>
</feature>
<dbReference type="PROSITE" id="PS50042">
    <property type="entry name" value="CNMP_BINDING_3"/>
    <property type="match status" value="1"/>
</dbReference>
<organism evidence="7 8">
    <name type="scientific">Natronobacillus azotifigens</name>
    <dbReference type="NCBI Taxonomy" id="472978"/>
    <lineage>
        <taxon>Bacteria</taxon>
        <taxon>Bacillati</taxon>
        <taxon>Bacillota</taxon>
        <taxon>Bacilli</taxon>
        <taxon>Bacillales</taxon>
        <taxon>Bacillaceae</taxon>
        <taxon>Natronobacillus</taxon>
    </lineage>
</organism>
<evidence type="ECO:0000259" key="6">
    <source>
        <dbReference type="PROSITE" id="PS51063"/>
    </source>
</evidence>
<dbReference type="Pfam" id="PF13545">
    <property type="entry name" value="HTH_Crp_2"/>
    <property type="match status" value="1"/>
</dbReference>
<dbReference type="Gene3D" id="2.60.120.10">
    <property type="entry name" value="Jelly Rolls"/>
    <property type="match status" value="1"/>
</dbReference>
<gene>
    <name evidence="7" type="ORF">OWO01_03130</name>
</gene>
<dbReference type="InterPro" id="IPR018490">
    <property type="entry name" value="cNMP-bd_dom_sf"/>
</dbReference>
<keyword evidence="4" id="KW-0804">Transcription</keyword>
<protein>
    <submittedName>
        <fullName evidence="7">Crp/Fnr family transcriptional regulator</fullName>
    </submittedName>
</protein>
<dbReference type="SMART" id="SM00100">
    <property type="entry name" value="cNMP"/>
    <property type="match status" value="1"/>
</dbReference>
<name>A0A9J6R957_9BACI</name>
<proteinExistence type="predicted"/>
<dbReference type="PANTHER" id="PTHR24567:SF28">
    <property type="entry name" value="LISTERIOLYSIN REGULATORY PROTEIN"/>
    <property type="match status" value="1"/>
</dbReference>
<evidence type="ECO:0000259" key="5">
    <source>
        <dbReference type="PROSITE" id="PS50042"/>
    </source>
</evidence>
<reference evidence="7" key="1">
    <citation type="submission" date="2022-11" db="EMBL/GenBank/DDBJ databases">
        <title>WGS of Natronobacillus azotifigens 24KS-1, an anaerobic diazotrophic haloalkaliphile from soda-rich habitats.</title>
        <authorList>
            <person name="Sorokin D.Y."/>
            <person name="Merkel A.Y."/>
        </authorList>
    </citation>
    <scope>NUCLEOTIDE SEQUENCE</scope>
    <source>
        <strain evidence="7">24KS-1</strain>
    </source>
</reference>
<dbReference type="PRINTS" id="PR00034">
    <property type="entry name" value="HTHCRP"/>
</dbReference>
<dbReference type="InterPro" id="IPR018335">
    <property type="entry name" value="Tscrpt_reg_HTH_Crp-type_CS"/>
</dbReference>
<evidence type="ECO:0000256" key="2">
    <source>
        <dbReference type="ARBA" id="ARBA00023125"/>
    </source>
</evidence>
<dbReference type="EMBL" id="JAPRAT010000004">
    <property type="protein sequence ID" value="MCZ0702202.1"/>
    <property type="molecule type" value="Genomic_DNA"/>
</dbReference>
<dbReference type="InterPro" id="IPR000595">
    <property type="entry name" value="cNMP-bd_dom"/>
</dbReference>
<dbReference type="PANTHER" id="PTHR24567">
    <property type="entry name" value="CRP FAMILY TRANSCRIPTIONAL REGULATORY PROTEIN"/>
    <property type="match status" value="1"/>
</dbReference>
<dbReference type="GO" id="GO:0005829">
    <property type="term" value="C:cytosol"/>
    <property type="evidence" value="ECO:0007669"/>
    <property type="project" value="TreeGrafter"/>
</dbReference>
<dbReference type="CDD" id="cd00038">
    <property type="entry name" value="CAP_ED"/>
    <property type="match status" value="1"/>
</dbReference>
<evidence type="ECO:0000313" key="8">
    <source>
        <dbReference type="Proteomes" id="UP001084197"/>
    </source>
</evidence>
<dbReference type="RefSeq" id="WP_268778971.1">
    <property type="nucleotide sequence ID" value="NZ_JAPRAT010000004.1"/>
</dbReference>
<dbReference type="AlphaFoldDB" id="A0A9J6R957"/>
<evidence type="ECO:0000313" key="7">
    <source>
        <dbReference type="EMBL" id="MCZ0702202.1"/>
    </source>
</evidence>
<sequence>MTSKQTNDCSLQGCVKMVPIFNHLAPEQLAEVMEMISSTQQPAGTHLFHAGDQSDALYVIHTGKVRLYRLSDTGKEQLVRLLIPGDFTGELALFLESEHETYAKVMENAQICKIARSDLHKLLVRFPAIAIRLLNRLAERLEEAEQQTIRVATEKVEVRLVRFLAKLMPNGQNEATLQLPMTRKDLATYLGTSPETVSRILAKLEKEGWLKQQGQKKIKIKAIDQLL</sequence>
<dbReference type="InterPro" id="IPR012318">
    <property type="entry name" value="HTH_CRP"/>
</dbReference>
<evidence type="ECO:0000256" key="4">
    <source>
        <dbReference type="ARBA" id="ARBA00023163"/>
    </source>
</evidence>
<keyword evidence="3" id="KW-0010">Activator</keyword>
<keyword evidence="1" id="KW-0805">Transcription regulation</keyword>
<dbReference type="PROSITE" id="PS51063">
    <property type="entry name" value="HTH_CRP_2"/>
    <property type="match status" value="1"/>
</dbReference>
<dbReference type="SUPFAM" id="SSF51206">
    <property type="entry name" value="cAMP-binding domain-like"/>
    <property type="match status" value="1"/>
</dbReference>
<evidence type="ECO:0000256" key="3">
    <source>
        <dbReference type="ARBA" id="ARBA00023159"/>
    </source>
</evidence>
<accession>A0A9J6R957</accession>
<dbReference type="SMART" id="SM00419">
    <property type="entry name" value="HTH_CRP"/>
    <property type="match status" value="1"/>
</dbReference>
<dbReference type="PROSITE" id="PS00042">
    <property type="entry name" value="HTH_CRP_1"/>
    <property type="match status" value="1"/>
</dbReference>
<dbReference type="Gene3D" id="1.10.10.10">
    <property type="entry name" value="Winged helix-like DNA-binding domain superfamily/Winged helix DNA-binding domain"/>
    <property type="match status" value="1"/>
</dbReference>
<comment type="caution">
    <text evidence="7">The sequence shown here is derived from an EMBL/GenBank/DDBJ whole genome shotgun (WGS) entry which is preliminary data.</text>
</comment>
<dbReference type="CDD" id="cd00092">
    <property type="entry name" value="HTH_CRP"/>
    <property type="match status" value="1"/>
</dbReference>
<dbReference type="Pfam" id="PF00027">
    <property type="entry name" value="cNMP_binding"/>
    <property type="match status" value="1"/>
</dbReference>
<evidence type="ECO:0000256" key="1">
    <source>
        <dbReference type="ARBA" id="ARBA00023015"/>
    </source>
</evidence>
<keyword evidence="2" id="KW-0238">DNA-binding</keyword>
<dbReference type="InterPro" id="IPR014710">
    <property type="entry name" value="RmlC-like_jellyroll"/>
</dbReference>
<dbReference type="Proteomes" id="UP001084197">
    <property type="component" value="Unassembled WGS sequence"/>
</dbReference>
<dbReference type="InterPro" id="IPR036388">
    <property type="entry name" value="WH-like_DNA-bd_sf"/>
</dbReference>
<dbReference type="GO" id="GO:0003677">
    <property type="term" value="F:DNA binding"/>
    <property type="evidence" value="ECO:0007669"/>
    <property type="project" value="UniProtKB-KW"/>
</dbReference>
<keyword evidence="8" id="KW-1185">Reference proteome</keyword>
<feature type="domain" description="HTH crp-type" evidence="6">
    <location>
        <begin position="154"/>
        <end position="224"/>
    </location>
</feature>
<dbReference type="GO" id="GO:0003700">
    <property type="term" value="F:DNA-binding transcription factor activity"/>
    <property type="evidence" value="ECO:0007669"/>
    <property type="project" value="InterPro"/>
</dbReference>
<dbReference type="InterPro" id="IPR036390">
    <property type="entry name" value="WH_DNA-bd_sf"/>
</dbReference>